<evidence type="ECO:0000259" key="2">
    <source>
        <dbReference type="Pfam" id="PF13231"/>
    </source>
</evidence>
<keyword evidence="1" id="KW-1133">Transmembrane helix</keyword>
<protein>
    <submittedName>
        <fullName evidence="3">Unannotated protein</fullName>
    </submittedName>
</protein>
<feature type="domain" description="Glycosyltransferase RgtA/B/C/D-like" evidence="2">
    <location>
        <begin position="113"/>
        <end position="265"/>
    </location>
</feature>
<feature type="transmembrane region" description="Helical" evidence="1">
    <location>
        <begin position="382"/>
        <end position="400"/>
    </location>
</feature>
<organism evidence="3">
    <name type="scientific">freshwater metagenome</name>
    <dbReference type="NCBI Taxonomy" id="449393"/>
    <lineage>
        <taxon>unclassified sequences</taxon>
        <taxon>metagenomes</taxon>
        <taxon>ecological metagenomes</taxon>
    </lineage>
</organism>
<dbReference type="EMBL" id="CAEZVK010000001">
    <property type="protein sequence ID" value="CAB4621084.1"/>
    <property type="molecule type" value="Genomic_DNA"/>
</dbReference>
<keyword evidence="1" id="KW-0812">Transmembrane</keyword>
<feature type="transmembrane region" description="Helical" evidence="1">
    <location>
        <begin position="133"/>
        <end position="153"/>
    </location>
</feature>
<sequence length="541" mass="59252">MSAIIVCDLWVLRRSLTRTHGSVQETSVTTSVEPDISRWRTLACRFDDAIVAVRGRMSWGAWMVSVLGLVTVISRSPGLLYNGMFDRDESYLAVTGDVLRNGGTLYVDVIDRKPPVVPVLYSMIREWSVDMRAVRIVVALLIFLNGVVVAEIVRRLSHSRRAALFAGVLAIAGTALFLPPDAQAANFELWGLLPASAAILCVVVARAADRSPLLWFALAGAAVVVAADCKQPYIAVAIPVLLEALRRVDGKWRAVSATAAGAAVGAIPLFLFFDGAKMIRWVWSDNSDYLNGGISIGRAAAIGVALTLAFVVLHLPLLYGVWAVARRRVRADVTVLVWLGASILVIPIGLRFFGHYYQQLVPPLAVLTGCALVTASRRVWQTLMSLTVAMLVVMLTLAFVHRPDLTNYTALGRYVQSTTTPDQRILVWGALPDVYVASERLPSGVFLHGGYLTGNWASRAHPLPESVIATEPFRSRWNMFFEDVTANPPALVINAARPDTDWAMYGPESFPIGTWLDRCYNIDRVVDGLAVWRRDVVACPM</sequence>
<feature type="transmembrane region" description="Helical" evidence="1">
    <location>
        <begin position="159"/>
        <end position="178"/>
    </location>
</feature>
<feature type="transmembrane region" description="Helical" evidence="1">
    <location>
        <begin position="254"/>
        <end position="273"/>
    </location>
</feature>
<feature type="transmembrane region" description="Helical" evidence="1">
    <location>
        <begin position="331"/>
        <end position="350"/>
    </location>
</feature>
<evidence type="ECO:0000313" key="3">
    <source>
        <dbReference type="EMBL" id="CAB4621084.1"/>
    </source>
</evidence>
<proteinExistence type="predicted"/>
<dbReference type="Pfam" id="PF13231">
    <property type="entry name" value="PMT_2"/>
    <property type="match status" value="1"/>
</dbReference>
<dbReference type="AlphaFoldDB" id="A0A6J6IC96"/>
<dbReference type="InterPro" id="IPR038731">
    <property type="entry name" value="RgtA/B/C-like"/>
</dbReference>
<feature type="transmembrane region" description="Helical" evidence="1">
    <location>
        <begin position="293"/>
        <end position="319"/>
    </location>
</feature>
<keyword evidence="1" id="KW-0472">Membrane</keyword>
<feature type="transmembrane region" description="Helical" evidence="1">
    <location>
        <begin position="59"/>
        <end position="81"/>
    </location>
</feature>
<evidence type="ECO:0000256" key="1">
    <source>
        <dbReference type="SAM" id="Phobius"/>
    </source>
</evidence>
<reference evidence="3" key="1">
    <citation type="submission" date="2020-05" db="EMBL/GenBank/DDBJ databases">
        <authorList>
            <person name="Chiriac C."/>
            <person name="Salcher M."/>
            <person name="Ghai R."/>
            <person name="Kavagutti S V."/>
        </authorList>
    </citation>
    <scope>NUCLEOTIDE SEQUENCE</scope>
</reference>
<name>A0A6J6IC96_9ZZZZ</name>
<accession>A0A6J6IC96</accession>
<feature type="transmembrane region" description="Helical" evidence="1">
    <location>
        <begin position="190"/>
        <end position="208"/>
    </location>
</feature>
<gene>
    <name evidence="3" type="ORF">UFOPK2000_00021</name>
</gene>